<proteinExistence type="predicted"/>
<evidence type="ECO:0000256" key="2">
    <source>
        <dbReference type="SAM" id="Phobius"/>
    </source>
</evidence>
<feature type="transmembrane region" description="Helical" evidence="2">
    <location>
        <begin position="77"/>
        <end position="99"/>
    </location>
</feature>
<dbReference type="InterPro" id="IPR006938">
    <property type="entry name" value="DUF624"/>
</dbReference>
<evidence type="ECO:0000313" key="3">
    <source>
        <dbReference type="EMBL" id="HIY59539.1"/>
    </source>
</evidence>
<sequence length="243" mass="27286">MMDHLFDPENAFFSAVSRIMDLVLLSVLWAAVSIPVVTAGAASAGLYYAVTKSVRSQRSYPAREFFRGFRENFKKATAIWLCLIAIGIMFFFSDFPLAVSFLSGEKGADMLLLILFMLKALLFLGVSCLIFPLLSRFQGSVLRLFENTVRLIAGHPVRVLLSVLLLCACLILVCAEVFFLALLPAAFVWLLSFLWEPVFCRMALQLEEGKAETDGMQGQKEENDRWYMELGDRGPQVSSEREN</sequence>
<evidence type="ECO:0000256" key="1">
    <source>
        <dbReference type="SAM" id="MobiDB-lite"/>
    </source>
</evidence>
<feature type="transmembrane region" description="Helical" evidence="2">
    <location>
        <begin position="159"/>
        <end position="180"/>
    </location>
</feature>
<dbReference type="AlphaFoldDB" id="A0A9D1YNC4"/>
<reference evidence="3" key="1">
    <citation type="journal article" date="2021" name="PeerJ">
        <title>Extensive microbial diversity within the chicken gut microbiome revealed by metagenomics and culture.</title>
        <authorList>
            <person name="Gilroy R."/>
            <person name="Ravi A."/>
            <person name="Getino M."/>
            <person name="Pursley I."/>
            <person name="Horton D.L."/>
            <person name="Alikhan N.F."/>
            <person name="Baker D."/>
            <person name="Gharbi K."/>
            <person name="Hall N."/>
            <person name="Watson M."/>
            <person name="Adriaenssens E.M."/>
            <person name="Foster-Nyarko E."/>
            <person name="Jarju S."/>
            <person name="Secka A."/>
            <person name="Antonio M."/>
            <person name="Oren A."/>
            <person name="Chaudhuri R.R."/>
            <person name="La Ragione R."/>
            <person name="Hildebrand F."/>
            <person name="Pallen M.J."/>
        </authorList>
    </citation>
    <scope>NUCLEOTIDE SEQUENCE</scope>
    <source>
        <strain evidence="3">ChiSxjej3B15-24422</strain>
    </source>
</reference>
<keyword evidence="2" id="KW-0472">Membrane</keyword>
<reference evidence="3" key="2">
    <citation type="submission" date="2021-04" db="EMBL/GenBank/DDBJ databases">
        <authorList>
            <person name="Gilroy R."/>
        </authorList>
    </citation>
    <scope>NUCLEOTIDE SEQUENCE</scope>
    <source>
        <strain evidence="3">ChiSxjej3B15-24422</strain>
    </source>
</reference>
<gene>
    <name evidence="3" type="ORF">H9831_02490</name>
</gene>
<feature type="region of interest" description="Disordered" evidence="1">
    <location>
        <begin position="213"/>
        <end position="243"/>
    </location>
</feature>
<protein>
    <submittedName>
        <fullName evidence="3">YesL family protein</fullName>
    </submittedName>
</protein>
<feature type="transmembrane region" description="Helical" evidence="2">
    <location>
        <begin position="111"/>
        <end position="134"/>
    </location>
</feature>
<organism evidence="3 4">
    <name type="scientific">Candidatus Eisenbergiella pullistercoris</name>
    <dbReference type="NCBI Taxonomy" id="2838555"/>
    <lineage>
        <taxon>Bacteria</taxon>
        <taxon>Bacillati</taxon>
        <taxon>Bacillota</taxon>
        <taxon>Clostridia</taxon>
        <taxon>Lachnospirales</taxon>
        <taxon>Lachnospiraceae</taxon>
        <taxon>Eisenbergiella</taxon>
    </lineage>
</organism>
<name>A0A9D1YNC4_9FIRM</name>
<dbReference type="EMBL" id="DXDD01000035">
    <property type="protein sequence ID" value="HIY59539.1"/>
    <property type="molecule type" value="Genomic_DNA"/>
</dbReference>
<feature type="transmembrane region" description="Helical" evidence="2">
    <location>
        <begin position="27"/>
        <end position="50"/>
    </location>
</feature>
<keyword evidence="2" id="KW-0812">Transmembrane</keyword>
<comment type="caution">
    <text evidence="3">The sequence shown here is derived from an EMBL/GenBank/DDBJ whole genome shotgun (WGS) entry which is preliminary data.</text>
</comment>
<dbReference type="Proteomes" id="UP000824007">
    <property type="component" value="Unassembled WGS sequence"/>
</dbReference>
<dbReference type="Pfam" id="PF04854">
    <property type="entry name" value="DUF624"/>
    <property type="match status" value="1"/>
</dbReference>
<accession>A0A9D1YNC4</accession>
<feature type="compositionally biased region" description="Basic and acidic residues" evidence="1">
    <location>
        <begin position="213"/>
        <end position="232"/>
    </location>
</feature>
<evidence type="ECO:0000313" key="4">
    <source>
        <dbReference type="Proteomes" id="UP000824007"/>
    </source>
</evidence>
<keyword evidence="2" id="KW-1133">Transmembrane helix</keyword>